<accession>A0AC34G6N8</accession>
<name>A0AC34G6N8_9BILA</name>
<evidence type="ECO:0000313" key="1">
    <source>
        <dbReference type="Proteomes" id="UP000887579"/>
    </source>
</evidence>
<proteinExistence type="predicted"/>
<dbReference type="Proteomes" id="UP000887579">
    <property type="component" value="Unplaced"/>
</dbReference>
<protein>
    <submittedName>
        <fullName evidence="2">Serpentine receptor class gamma</fullName>
    </submittedName>
</protein>
<organism evidence="1 2">
    <name type="scientific">Panagrolaimus sp. ES5</name>
    <dbReference type="NCBI Taxonomy" id="591445"/>
    <lineage>
        <taxon>Eukaryota</taxon>
        <taxon>Metazoa</taxon>
        <taxon>Ecdysozoa</taxon>
        <taxon>Nematoda</taxon>
        <taxon>Chromadorea</taxon>
        <taxon>Rhabditida</taxon>
        <taxon>Tylenchina</taxon>
        <taxon>Panagrolaimomorpha</taxon>
        <taxon>Panagrolaimoidea</taxon>
        <taxon>Panagrolaimidae</taxon>
        <taxon>Panagrolaimus</taxon>
    </lineage>
</organism>
<dbReference type="WBParaSite" id="ES5_v2.g25198.t1">
    <property type="protein sequence ID" value="ES5_v2.g25198.t1"/>
    <property type="gene ID" value="ES5_v2.g25198"/>
</dbReference>
<evidence type="ECO:0000313" key="2">
    <source>
        <dbReference type="WBParaSite" id="ES5_v2.g25198.t1"/>
    </source>
</evidence>
<sequence length="273" mass="31688">MYQSKFYLLYVMISISDIATIFVNFWTTKVAFVEAWKPWFVANPWWITIGWLMSGYLIYFQSIIHVTIALNRTWIAFDMHKKNSEGFEKLAKIGLYLLPFVPFAILSVRFAGTTLYKFDPDGEIFAVYVEPYVVSYHSTAGPAVVLSSSSISFVLAMVTIFRYRYLYKLYNTMSSSMKRDILLFGQAIVILFFQFALAAYYIMRLFAPSITSFALKYFDYVLDVGSLVNPFALLIISKTVRSDYINFFRRKQLKVITVTNTSVIQRRPTTKIM</sequence>
<reference evidence="2" key="1">
    <citation type="submission" date="2022-11" db="UniProtKB">
        <authorList>
            <consortium name="WormBaseParasite"/>
        </authorList>
    </citation>
    <scope>IDENTIFICATION</scope>
</reference>